<dbReference type="GO" id="GO:0005524">
    <property type="term" value="F:ATP binding"/>
    <property type="evidence" value="ECO:0007669"/>
    <property type="project" value="UniProtKB-KW"/>
</dbReference>
<gene>
    <name evidence="9" type="ORF">ACFSJ3_15235</name>
</gene>
<keyword evidence="5 9" id="KW-0067">ATP-binding</keyword>
<dbReference type="SMART" id="SM00382">
    <property type="entry name" value="AAA"/>
    <property type="match status" value="1"/>
</dbReference>
<evidence type="ECO:0000313" key="10">
    <source>
        <dbReference type="Proteomes" id="UP001597380"/>
    </source>
</evidence>
<keyword evidence="6" id="KW-1278">Translocase</keyword>
<evidence type="ECO:0000256" key="3">
    <source>
        <dbReference type="ARBA" id="ARBA00022475"/>
    </source>
</evidence>
<keyword evidence="10" id="KW-1185">Reference proteome</keyword>
<evidence type="ECO:0000313" key="9">
    <source>
        <dbReference type="EMBL" id="MFD2097350.1"/>
    </source>
</evidence>
<keyword evidence="4" id="KW-0547">Nucleotide-binding</keyword>
<keyword evidence="2" id="KW-0813">Transport</keyword>
<evidence type="ECO:0000256" key="5">
    <source>
        <dbReference type="ARBA" id="ARBA00022840"/>
    </source>
</evidence>
<organism evidence="9 10">
    <name type="scientific">Corallincola platygyrae</name>
    <dbReference type="NCBI Taxonomy" id="1193278"/>
    <lineage>
        <taxon>Bacteria</taxon>
        <taxon>Pseudomonadati</taxon>
        <taxon>Pseudomonadota</taxon>
        <taxon>Gammaproteobacteria</taxon>
        <taxon>Alteromonadales</taxon>
        <taxon>Psychromonadaceae</taxon>
        <taxon>Corallincola</taxon>
    </lineage>
</organism>
<evidence type="ECO:0000259" key="8">
    <source>
        <dbReference type="PROSITE" id="PS50893"/>
    </source>
</evidence>
<name>A0ABW4XP35_9GAMM</name>
<dbReference type="EMBL" id="JBHUHT010000017">
    <property type="protein sequence ID" value="MFD2097350.1"/>
    <property type="molecule type" value="Genomic_DNA"/>
</dbReference>
<evidence type="ECO:0000256" key="4">
    <source>
        <dbReference type="ARBA" id="ARBA00022741"/>
    </source>
</evidence>
<dbReference type="InterPro" id="IPR003439">
    <property type="entry name" value="ABC_transporter-like_ATP-bd"/>
</dbReference>
<evidence type="ECO:0000256" key="2">
    <source>
        <dbReference type="ARBA" id="ARBA00022448"/>
    </source>
</evidence>
<evidence type="ECO:0000256" key="1">
    <source>
        <dbReference type="ARBA" id="ARBA00004417"/>
    </source>
</evidence>
<dbReference type="PROSITE" id="PS50893">
    <property type="entry name" value="ABC_TRANSPORTER_2"/>
    <property type="match status" value="1"/>
</dbReference>
<proteinExistence type="predicted"/>
<reference evidence="10" key="1">
    <citation type="journal article" date="2019" name="Int. J. Syst. Evol. Microbiol.">
        <title>The Global Catalogue of Microorganisms (GCM) 10K type strain sequencing project: providing services to taxonomists for standard genome sequencing and annotation.</title>
        <authorList>
            <consortium name="The Broad Institute Genomics Platform"/>
            <consortium name="The Broad Institute Genome Sequencing Center for Infectious Disease"/>
            <person name="Wu L."/>
            <person name="Ma J."/>
        </authorList>
    </citation>
    <scope>NUCLEOTIDE SEQUENCE [LARGE SCALE GENOMIC DNA]</scope>
    <source>
        <strain evidence="10">CGMCC 1.10992</strain>
    </source>
</reference>
<dbReference type="PANTHER" id="PTHR43166:SF6">
    <property type="entry name" value="PHOSPHONATES IMPORT ATP-BINDING PROTEIN PHNC"/>
    <property type="match status" value="1"/>
</dbReference>
<dbReference type="InterPro" id="IPR050086">
    <property type="entry name" value="MetN_ABC_transporter-like"/>
</dbReference>
<dbReference type="RefSeq" id="WP_345340512.1">
    <property type="nucleotide sequence ID" value="NZ_BAABLI010000015.1"/>
</dbReference>
<dbReference type="SUPFAM" id="SSF52540">
    <property type="entry name" value="P-loop containing nucleoside triphosphate hydrolases"/>
    <property type="match status" value="1"/>
</dbReference>
<evidence type="ECO:0000256" key="6">
    <source>
        <dbReference type="ARBA" id="ARBA00022967"/>
    </source>
</evidence>
<dbReference type="InterPro" id="IPR027417">
    <property type="entry name" value="P-loop_NTPase"/>
</dbReference>
<comment type="caution">
    <text evidence="9">The sequence shown here is derived from an EMBL/GenBank/DDBJ whole genome shotgun (WGS) entry which is preliminary data.</text>
</comment>
<protein>
    <submittedName>
        <fullName evidence="9">Phosphonate ABC transporter ATP-binding protein</fullName>
    </submittedName>
</protein>
<evidence type="ECO:0000256" key="7">
    <source>
        <dbReference type="ARBA" id="ARBA00023136"/>
    </source>
</evidence>
<accession>A0ABW4XP35</accession>
<dbReference type="Proteomes" id="UP001597380">
    <property type="component" value="Unassembled WGS sequence"/>
</dbReference>
<dbReference type="Pfam" id="PF00005">
    <property type="entry name" value="ABC_tran"/>
    <property type="match status" value="1"/>
</dbReference>
<dbReference type="InterPro" id="IPR003593">
    <property type="entry name" value="AAA+_ATPase"/>
</dbReference>
<comment type="subcellular location">
    <subcellularLocation>
        <location evidence="1">Cell inner membrane</location>
        <topology evidence="1">Peripheral membrane protein</topology>
    </subcellularLocation>
</comment>
<dbReference type="PANTHER" id="PTHR43166">
    <property type="entry name" value="AMINO ACID IMPORT ATP-BINDING PROTEIN"/>
    <property type="match status" value="1"/>
</dbReference>
<keyword evidence="7" id="KW-0472">Membrane</keyword>
<keyword evidence="3" id="KW-1003">Cell membrane</keyword>
<dbReference type="Gene3D" id="3.40.50.300">
    <property type="entry name" value="P-loop containing nucleotide triphosphate hydrolases"/>
    <property type="match status" value="1"/>
</dbReference>
<feature type="domain" description="ABC transporter" evidence="8">
    <location>
        <begin position="6"/>
        <end position="214"/>
    </location>
</feature>
<sequence>MAQPSLTLSGESLSYEGEQVLAPVTLSIPPGEHVALVGRSGAGKSSLLKLLYQQAPEHIALCPQSYGLVGNLSVYQNVYMGQLNRHNPLYNLCNLVRPWRRHKAAVQQLCDTLGLDEKINSPVDTLSGGQQQRTAIARALYQQAGIFLGDEPVSAVDPLQAKLLIELIQHQHASSVIALHNRQLALTCFDRIVGLQHGKVVFDLPSSSLTAEQLDQLYVA</sequence>